<reference evidence="9" key="1">
    <citation type="journal article" date="2017" name="Plant J.">
        <title>The pomegranate (Punica granatum L.) genome and the genomics of punicalagin biosynthesis.</title>
        <authorList>
            <person name="Qin G."/>
            <person name="Xu C."/>
            <person name="Ming R."/>
            <person name="Tang H."/>
            <person name="Guyot R."/>
            <person name="Kramer E.M."/>
            <person name="Hu Y."/>
            <person name="Yi X."/>
            <person name="Qi Y."/>
            <person name="Xu X."/>
            <person name="Gao Z."/>
            <person name="Pan H."/>
            <person name="Jian J."/>
            <person name="Tian Y."/>
            <person name="Yue Z."/>
            <person name="Xu Y."/>
        </authorList>
    </citation>
    <scope>NUCLEOTIDE SEQUENCE [LARGE SCALE GENOMIC DNA]</scope>
    <source>
        <strain evidence="9">cv. Dabenzi</strain>
    </source>
</reference>
<accession>A0A218X5A3</accession>
<evidence type="ECO:0000256" key="4">
    <source>
        <dbReference type="ARBA" id="ARBA00022525"/>
    </source>
</evidence>
<evidence type="ECO:0000256" key="3">
    <source>
        <dbReference type="ARBA" id="ARBA00022471"/>
    </source>
</evidence>
<dbReference type="GO" id="GO:0005576">
    <property type="term" value="C:extracellular region"/>
    <property type="evidence" value="ECO:0007669"/>
    <property type="project" value="UniProtKB-SubCell"/>
</dbReference>
<dbReference type="PANTHER" id="PTHR31232">
    <property type="match status" value="1"/>
</dbReference>
<evidence type="ECO:0000313" key="10">
    <source>
        <dbReference type="Proteomes" id="UP000233551"/>
    </source>
</evidence>
<dbReference type="Proteomes" id="UP000197138">
    <property type="component" value="Unassembled WGS sequence"/>
</dbReference>
<dbReference type="EMBL" id="PGOL01003650">
    <property type="protein sequence ID" value="PKI40191.1"/>
    <property type="molecule type" value="Genomic_DNA"/>
</dbReference>
<dbReference type="AlphaFoldDB" id="A0A218X5A3"/>
<dbReference type="Pfam" id="PF05938">
    <property type="entry name" value="Self-incomp_S1"/>
    <property type="match status" value="1"/>
</dbReference>
<evidence type="ECO:0000313" key="8">
    <source>
        <dbReference type="EMBL" id="PKI40191.1"/>
    </source>
</evidence>
<organism evidence="7 9">
    <name type="scientific">Punica granatum</name>
    <name type="common">Pomegranate</name>
    <dbReference type="NCBI Taxonomy" id="22663"/>
    <lineage>
        <taxon>Eukaryota</taxon>
        <taxon>Viridiplantae</taxon>
        <taxon>Streptophyta</taxon>
        <taxon>Embryophyta</taxon>
        <taxon>Tracheophyta</taxon>
        <taxon>Spermatophyta</taxon>
        <taxon>Magnoliopsida</taxon>
        <taxon>eudicotyledons</taxon>
        <taxon>Gunneridae</taxon>
        <taxon>Pentapetalae</taxon>
        <taxon>rosids</taxon>
        <taxon>malvids</taxon>
        <taxon>Myrtales</taxon>
        <taxon>Lythraceae</taxon>
        <taxon>Punica</taxon>
    </lineage>
</organism>
<name>A0A218X5A3_PUNGR</name>
<reference evidence="8 10" key="3">
    <citation type="submission" date="2017-11" db="EMBL/GenBank/DDBJ databases">
        <title>De-novo sequencing of pomegranate (Punica granatum L.) genome.</title>
        <authorList>
            <person name="Akparov Z."/>
            <person name="Amiraslanov A."/>
            <person name="Hajiyeva S."/>
            <person name="Abbasov M."/>
            <person name="Kaur K."/>
            <person name="Hamwieh A."/>
            <person name="Solovyev V."/>
            <person name="Salamov A."/>
            <person name="Braich B."/>
            <person name="Kosarev P."/>
            <person name="Mahmoud A."/>
            <person name="Hajiyev E."/>
            <person name="Babayeva S."/>
            <person name="Izzatullayeva V."/>
            <person name="Mammadov A."/>
            <person name="Mammadov A."/>
            <person name="Sharifova S."/>
            <person name="Ojaghi J."/>
            <person name="Eynullazada K."/>
            <person name="Bayramov B."/>
            <person name="Abdulazimova A."/>
            <person name="Shahmuradov I."/>
        </authorList>
    </citation>
    <scope>NUCLEOTIDE SEQUENCE [LARGE SCALE GENOMIC DNA]</scope>
    <source>
        <strain evidence="8">AG2017</strain>
        <strain evidence="10">cv. AG2017</strain>
        <tissue evidence="8">Leaf</tissue>
    </source>
</reference>
<sequence>MNRSTFFVVALIQLLSAAIISNAWSLPKTRVRIYNKLPGNAELTIHCKSGDEDLGSHVIGANSYYEFGFIDTFSNKLYFCGLHWRGGSMVNDFYRSDRDSNRCHKECKWGATERGVLGINDFEISEPPIIDVVYHWGKPKRL</sequence>
<protein>
    <recommendedName>
        <fullName evidence="6">S-protein homolog</fullName>
    </recommendedName>
</protein>
<dbReference type="GeneID" id="116188851"/>
<dbReference type="InterPro" id="IPR010264">
    <property type="entry name" value="Self-incomp_S1"/>
</dbReference>
<evidence type="ECO:0000313" key="9">
    <source>
        <dbReference type="Proteomes" id="UP000197138"/>
    </source>
</evidence>
<dbReference type="EMBL" id="MTKT01002370">
    <property type="protein sequence ID" value="OWM80114.1"/>
    <property type="molecule type" value="Genomic_DNA"/>
</dbReference>
<keyword evidence="5 6" id="KW-0732">Signal</keyword>
<evidence type="ECO:0000256" key="6">
    <source>
        <dbReference type="RuleBase" id="RU367044"/>
    </source>
</evidence>
<keyword evidence="10" id="KW-1185">Reference proteome</keyword>
<dbReference type="GO" id="GO:0060320">
    <property type="term" value="P:rejection of self pollen"/>
    <property type="evidence" value="ECO:0007669"/>
    <property type="project" value="UniProtKB-KW"/>
</dbReference>
<keyword evidence="3 6" id="KW-0713">Self-incompatibility</keyword>
<reference evidence="7" key="2">
    <citation type="submission" date="2017-06" db="EMBL/GenBank/DDBJ databases">
        <title>The pomegranate genome and the genomics of punicalagin biosynthesis.</title>
        <authorList>
            <person name="Xu C."/>
        </authorList>
    </citation>
    <scope>NUCLEOTIDE SEQUENCE [LARGE SCALE GENOMIC DNA]</scope>
    <source>
        <tissue evidence="7">Fresh leaf</tissue>
    </source>
</reference>
<evidence type="ECO:0000256" key="5">
    <source>
        <dbReference type="ARBA" id="ARBA00022729"/>
    </source>
</evidence>
<dbReference type="PANTHER" id="PTHR31232:SF43">
    <property type="entry name" value="S-PROTEIN HOMOLOG 29-RELATED"/>
    <property type="match status" value="1"/>
</dbReference>
<comment type="subcellular location">
    <subcellularLocation>
        <location evidence="1 6">Secreted</location>
    </subcellularLocation>
</comment>
<feature type="chain" id="PRO_5014071854" description="S-protein homolog" evidence="6">
    <location>
        <begin position="26"/>
        <end position="142"/>
    </location>
</feature>
<evidence type="ECO:0000256" key="2">
    <source>
        <dbReference type="ARBA" id="ARBA00005581"/>
    </source>
</evidence>
<comment type="similarity">
    <text evidence="2 6">Belongs to the plant self-incompatibility (S1) protein family.</text>
</comment>
<evidence type="ECO:0000313" key="7">
    <source>
        <dbReference type="EMBL" id="OWM80114.1"/>
    </source>
</evidence>
<dbReference type="Proteomes" id="UP000233551">
    <property type="component" value="Unassembled WGS sequence"/>
</dbReference>
<keyword evidence="4 6" id="KW-0964">Secreted</keyword>
<feature type="signal peptide" evidence="6">
    <location>
        <begin position="1"/>
        <end position="25"/>
    </location>
</feature>
<comment type="caution">
    <text evidence="7">The sequence shown here is derived from an EMBL/GenBank/DDBJ whole genome shotgun (WGS) entry which is preliminary data.</text>
</comment>
<gene>
    <name evidence="7" type="ORF">CDL15_Pgr010092</name>
    <name evidence="8" type="ORF">CRG98_039443</name>
</gene>
<proteinExistence type="inferred from homology"/>
<evidence type="ECO:0000256" key="1">
    <source>
        <dbReference type="ARBA" id="ARBA00004613"/>
    </source>
</evidence>
<dbReference type="OrthoDB" id="1900999at2759"/>